<keyword evidence="4" id="KW-1185">Reference proteome</keyword>
<keyword evidence="1" id="KW-0479">Metal-binding</keyword>
<dbReference type="PANTHER" id="PTHR46413:SF1">
    <property type="entry name" value="HEAVY METAL-ASSOCIATED ISOPRENYLATED PLANT PROTEIN 6"/>
    <property type="match status" value="1"/>
</dbReference>
<protein>
    <submittedName>
        <fullName evidence="3">Heavy-metal-associated domain-containing protein</fullName>
    </submittedName>
</protein>
<reference evidence="3 4" key="1">
    <citation type="submission" date="2018-11" db="EMBL/GenBank/DDBJ databases">
        <authorList>
            <person name="Li F."/>
        </authorList>
    </citation>
    <scope>NUCLEOTIDE SEQUENCE [LARGE SCALE GENOMIC DNA]</scope>
    <source>
        <strain evidence="3 4">Gsoil 818</strain>
    </source>
</reference>
<dbReference type="SUPFAM" id="SSF55008">
    <property type="entry name" value="HMA, heavy metal-associated domain"/>
    <property type="match status" value="1"/>
</dbReference>
<dbReference type="Gene3D" id="3.30.70.100">
    <property type="match status" value="1"/>
</dbReference>
<evidence type="ECO:0000313" key="4">
    <source>
        <dbReference type="Proteomes" id="UP000279994"/>
    </source>
</evidence>
<dbReference type="EMBL" id="RJSF01000040">
    <property type="protein sequence ID" value="RNM13905.1"/>
    <property type="molecule type" value="Genomic_DNA"/>
</dbReference>
<dbReference type="AlphaFoldDB" id="A0A3N0GN50"/>
<sequence>MSNTATYTVAGMTCNGCVNKVTNAVTDVAGVEDVDVDVSTGTLEVVGSADDAAIRAAVAQVGYSIVDEA</sequence>
<accession>A0A3N0GN50</accession>
<organism evidence="3 4">
    <name type="scientific">Nocardioides pocheonensis</name>
    <dbReference type="NCBI Taxonomy" id="661485"/>
    <lineage>
        <taxon>Bacteria</taxon>
        <taxon>Bacillati</taxon>
        <taxon>Actinomycetota</taxon>
        <taxon>Actinomycetes</taxon>
        <taxon>Propionibacteriales</taxon>
        <taxon>Nocardioidaceae</taxon>
        <taxon>Nocardioides</taxon>
    </lineage>
</organism>
<dbReference type="Pfam" id="PF00403">
    <property type="entry name" value="HMA"/>
    <property type="match status" value="1"/>
</dbReference>
<comment type="caution">
    <text evidence="3">The sequence shown here is derived from an EMBL/GenBank/DDBJ whole genome shotgun (WGS) entry which is preliminary data.</text>
</comment>
<dbReference type="PANTHER" id="PTHR46413">
    <property type="entry name" value="HEAVY METAL-ASSOCIATED ISOPRENYLATED PLANT PROTEIN 6"/>
    <property type="match status" value="1"/>
</dbReference>
<dbReference type="PROSITE" id="PS01047">
    <property type="entry name" value="HMA_1"/>
    <property type="match status" value="1"/>
</dbReference>
<proteinExistence type="predicted"/>
<gene>
    <name evidence="3" type="ORF">EFL26_13200</name>
</gene>
<dbReference type="PROSITE" id="PS50846">
    <property type="entry name" value="HMA_2"/>
    <property type="match status" value="1"/>
</dbReference>
<dbReference type="InterPro" id="IPR017969">
    <property type="entry name" value="Heavy-metal-associated_CS"/>
</dbReference>
<dbReference type="InterPro" id="IPR044594">
    <property type="entry name" value="HIPP01/3/5/6"/>
</dbReference>
<evidence type="ECO:0000256" key="1">
    <source>
        <dbReference type="ARBA" id="ARBA00022723"/>
    </source>
</evidence>
<dbReference type="Proteomes" id="UP000279994">
    <property type="component" value="Unassembled WGS sequence"/>
</dbReference>
<evidence type="ECO:0000313" key="3">
    <source>
        <dbReference type="EMBL" id="RNM13905.1"/>
    </source>
</evidence>
<name>A0A3N0GN50_9ACTN</name>
<dbReference type="RefSeq" id="WP_123223313.1">
    <property type="nucleotide sequence ID" value="NZ_RJSF01000040.1"/>
</dbReference>
<dbReference type="GO" id="GO:0046872">
    <property type="term" value="F:metal ion binding"/>
    <property type="evidence" value="ECO:0007669"/>
    <property type="project" value="UniProtKB-KW"/>
</dbReference>
<dbReference type="InterPro" id="IPR036163">
    <property type="entry name" value="HMA_dom_sf"/>
</dbReference>
<dbReference type="CDD" id="cd00371">
    <property type="entry name" value="HMA"/>
    <property type="match status" value="1"/>
</dbReference>
<feature type="domain" description="HMA" evidence="2">
    <location>
        <begin position="3"/>
        <end position="66"/>
    </location>
</feature>
<dbReference type="InterPro" id="IPR006121">
    <property type="entry name" value="HMA_dom"/>
</dbReference>
<evidence type="ECO:0000259" key="2">
    <source>
        <dbReference type="PROSITE" id="PS50846"/>
    </source>
</evidence>